<dbReference type="GO" id="GO:0003755">
    <property type="term" value="F:peptidyl-prolyl cis-trans isomerase activity"/>
    <property type="evidence" value="ECO:0007669"/>
    <property type="project" value="InterPro"/>
</dbReference>
<dbReference type="InterPro" id="IPR044178">
    <property type="entry name" value="CYP28-like"/>
</dbReference>
<evidence type="ECO:0000313" key="3">
    <source>
        <dbReference type="Proteomes" id="UP001177003"/>
    </source>
</evidence>
<sequence>MGCSITTTTTSATLPFYPPLSAPLSKLHLHHSSLLFFSTTTTALSSSISIASPPPQKQLDTTNIYCVFMDLSIFPSYFYTRTLVSDLSLCPDTKPVGRIILGLYDNLIPITVSIFISMCTGYYKGTLIHKIFHGWFFMAGYQGWSDKGEVKLRISFVRISTLWLSS</sequence>
<protein>
    <recommendedName>
        <fullName evidence="1">PPIase cyclophilin-type domain-containing protein</fullName>
    </recommendedName>
</protein>
<proteinExistence type="predicted"/>
<evidence type="ECO:0000313" key="2">
    <source>
        <dbReference type="EMBL" id="CAI9287319.1"/>
    </source>
</evidence>
<dbReference type="InterPro" id="IPR002130">
    <property type="entry name" value="Cyclophilin-type_PPIase_dom"/>
</dbReference>
<dbReference type="EMBL" id="OX465081">
    <property type="protein sequence ID" value="CAI9287319.1"/>
    <property type="molecule type" value="Genomic_DNA"/>
</dbReference>
<accession>A0AA36E8P8</accession>
<organism evidence="2 3">
    <name type="scientific">Lactuca saligna</name>
    <name type="common">Willowleaf lettuce</name>
    <dbReference type="NCBI Taxonomy" id="75948"/>
    <lineage>
        <taxon>Eukaryota</taxon>
        <taxon>Viridiplantae</taxon>
        <taxon>Streptophyta</taxon>
        <taxon>Embryophyta</taxon>
        <taxon>Tracheophyta</taxon>
        <taxon>Spermatophyta</taxon>
        <taxon>Magnoliopsida</taxon>
        <taxon>eudicotyledons</taxon>
        <taxon>Gunneridae</taxon>
        <taxon>Pentapetalae</taxon>
        <taxon>asterids</taxon>
        <taxon>campanulids</taxon>
        <taxon>Asterales</taxon>
        <taxon>Asteraceae</taxon>
        <taxon>Cichorioideae</taxon>
        <taxon>Cichorieae</taxon>
        <taxon>Lactucinae</taxon>
        <taxon>Lactuca</taxon>
    </lineage>
</organism>
<dbReference type="Gene3D" id="2.40.100.10">
    <property type="entry name" value="Cyclophilin-like"/>
    <property type="match status" value="1"/>
</dbReference>
<dbReference type="GO" id="GO:0009507">
    <property type="term" value="C:chloroplast"/>
    <property type="evidence" value="ECO:0007669"/>
    <property type="project" value="TreeGrafter"/>
</dbReference>
<dbReference type="AlphaFoldDB" id="A0AA36E8P8"/>
<reference evidence="2" key="1">
    <citation type="submission" date="2023-04" db="EMBL/GenBank/DDBJ databases">
        <authorList>
            <person name="Vijverberg K."/>
            <person name="Xiong W."/>
            <person name="Schranz E."/>
        </authorList>
    </citation>
    <scope>NUCLEOTIDE SEQUENCE</scope>
</reference>
<dbReference type="PANTHER" id="PTHR47875:SF1">
    <property type="entry name" value="PEPTIDYL-PROLYL CIS-TRANS ISOMERASE CYP28, CHLOROPLASTIC"/>
    <property type="match status" value="1"/>
</dbReference>
<evidence type="ECO:0000259" key="1">
    <source>
        <dbReference type="Pfam" id="PF00160"/>
    </source>
</evidence>
<feature type="domain" description="PPIase cyclophilin-type" evidence="1">
    <location>
        <begin position="96"/>
        <end position="138"/>
    </location>
</feature>
<gene>
    <name evidence="2" type="ORF">LSALG_LOCUS26684</name>
</gene>
<dbReference type="SUPFAM" id="SSF50891">
    <property type="entry name" value="Cyclophilin-like"/>
    <property type="match status" value="1"/>
</dbReference>
<dbReference type="InterPro" id="IPR029000">
    <property type="entry name" value="Cyclophilin-like_dom_sf"/>
</dbReference>
<keyword evidence="3" id="KW-1185">Reference proteome</keyword>
<dbReference type="Proteomes" id="UP001177003">
    <property type="component" value="Chromosome 5"/>
</dbReference>
<name>A0AA36E8P8_LACSI</name>
<dbReference type="PANTHER" id="PTHR47875">
    <property type="entry name" value="PEPTIDYL-PROLYL CIS-TRANS ISOMERASE CYP28, CHLOROPLASTIC"/>
    <property type="match status" value="1"/>
</dbReference>
<dbReference type="Pfam" id="PF00160">
    <property type="entry name" value="Pro_isomerase"/>
    <property type="match status" value="1"/>
</dbReference>